<dbReference type="Gramene" id="KFK29843">
    <property type="protein sequence ID" value="KFK29843"/>
    <property type="gene ID" value="AALP_AA7G186000"/>
</dbReference>
<proteinExistence type="inferred from homology"/>
<dbReference type="Pfam" id="PF03398">
    <property type="entry name" value="Ist1"/>
    <property type="match status" value="1"/>
</dbReference>
<organism evidence="3 4">
    <name type="scientific">Arabis alpina</name>
    <name type="common">Alpine rock-cress</name>
    <dbReference type="NCBI Taxonomy" id="50452"/>
    <lineage>
        <taxon>Eukaryota</taxon>
        <taxon>Viridiplantae</taxon>
        <taxon>Streptophyta</taxon>
        <taxon>Embryophyta</taxon>
        <taxon>Tracheophyta</taxon>
        <taxon>Spermatophyta</taxon>
        <taxon>Magnoliopsida</taxon>
        <taxon>eudicotyledons</taxon>
        <taxon>Gunneridae</taxon>
        <taxon>Pentapetalae</taxon>
        <taxon>rosids</taxon>
        <taxon>malvids</taxon>
        <taxon>Brassicales</taxon>
        <taxon>Brassicaceae</taxon>
        <taxon>Arabideae</taxon>
        <taxon>Arabis</taxon>
    </lineage>
</organism>
<dbReference type="eggNOG" id="KOG2027">
    <property type="taxonomic scope" value="Eukaryota"/>
</dbReference>
<dbReference type="AlphaFoldDB" id="A0A087GIZ1"/>
<evidence type="ECO:0000256" key="1">
    <source>
        <dbReference type="ARBA" id="ARBA00005536"/>
    </source>
</evidence>
<feature type="region of interest" description="Disordered" evidence="2">
    <location>
        <begin position="510"/>
        <end position="570"/>
    </location>
</feature>
<dbReference type="InterPro" id="IPR005061">
    <property type="entry name" value="Ist1"/>
</dbReference>
<dbReference type="FunFam" id="1.20.1260.60:FF:000002">
    <property type="entry name" value="Vacuolar protein sorting-associated protein IST1"/>
    <property type="match status" value="1"/>
</dbReference>
<dbReference type="GO" id="GO:0015031">
    <property type="term" value="P:protein transport"/>
    <property type="evidence" value="ECO:0007669"/>
    <property type="project" value="InterPro"/>
</dbReference>
<keyword evidence="4" id="KW-1185">Reference proteome</keyword>
<protein>
    <submittedName>
        <fullName evidence="3">Uncharacterized protein</fullName>
    </submittedName>
</protein>
<dbReference type="Proteomes" id="UP000029120">
    <property type="component" value="Chromosome 7"/>
</dbReference>
<dbReference type="Gene3D" id="1.20.1260.60">
    <property type="entry name" value="Vacuolar protein sorting-associated protein Ist1"/>
    <property type="match status" value="1"/>
</dbReference>
<evidence type="ECO:0000313" key="4">
    <source>
        <dbReference type="Proteomes" id="UP000029120"/>
    </source>
</evidence>
<evidence type="ECO:0000256" key="2">
    <source>
        <dbReference type="SAM" id="MobiDB-lite"/>
    </source>
</evidence>
<dbReference type="OrthoDB" id="29853at2759"/>
<dbReference type="PANTHER" id="PTHR12161:SF14">
    <property type="entry name" value="REGULATOR OF VPS4 ACTIVITY IN THE MVB PATHWAY PROTEIN"/>
    <property type="match status" value="1"/>
</dbReference>
<accession>A0A087GIZ1</accession>
<name>A0A087GIZ1_ARAAL</name>
<feature type="compositionally biased region" description="Basic and acidic residues" evidence="2">
    <location>
        <begin position="541"/>
        <end position="553"/>
    </location>
</feature>
<feature type="compositionally biased region" description="Basic and acidic residues" evidence="2">
    <location>
        <begin position="428"/>
        <end position="437"/>
    </location>
</feature>
<dbReference type="EMBL" id="CM002875">
    <property type="protein sequence ID" value="KFK29843.1"/>
    <property type="molecule type" value="Genomic_DNA"/>
</dbReference>
<feature type="non-terminal residue" evidence="3">
    <location>
        <position position="570"/>
    </location>
</feature>
<feature type="compositionally biased region" description="Basic and acidic residues" evidence="2">
    <location>
        <begin position="258"/>
        <end position="300"/>
    </location>
</feature>
<feature type="region of interest" description="Disordered" evidence="2">
    <location>
        <begin position="374"/>
        <end position="405"/>
    </location>
</feature>
<dbReference type="OMA" id="HEIHEEH"/>
<evidence type="ECO:0000313" key="3">
    <source>
        <dbReference type="EMBL" id="KFK29843.1"/>
    </source>
</evidence>
<gene>
    <name evidence="3" type="ordered locus">AALP_Aa7g186000</name>
</gene>
<reference evidence="4" key="1">
    <citation type="journal article" date="2015" name="Nat. Plants">
        <title>Genome expansion of Arabis alpina linked with retrotransposition and reduced symmetric DNA methylation.</title>
        <authorList>
            <person name="Willing E.M."/>
            <person name="Rawat V."/>
            <person name="Mandakova T."/>
            <person name="Maumus F."/>
            <person name="James G.V."/>
            <person name="Nordstroem K.J."/>
            <person name="Becker C."/>
            <person name="Warthmann N."/>
            <person name="Chica C."/>
            <person name="Szarzynska B."/>
            <person name="Zytnicki M."/>
            <person name="Albani M.C."/>
            <person name="Kiefer C."/>
            <person name="Bergonzi S."/>
            <person name="Castaings L."/>
            <person name="Mateos J.L."/>
            <person name="Berns M.C."/>
            <person name="Bujdoso N."/>
            <person name="Piofczyk T."/>
            <person name="de Lorenzo L."/>
            <person name="Barrero-Sicilia C."/>
            <person name="Mateos I."/>
            <person name="Piednoel M."/>
            <person name="Hagmann J."/>
            <person name="Chen-Min-Tao R."/>
            <person name="Iglesias-Fernandez R."/>
            <person name="Schuster S.C."/>
            <person name="Alonso-Blanco C."/>
            <person name="Roudier F."/>
            <person name="Carbonero P."/>
            <person name="Paz-Ares J."/>
            <person name="Davis S.J."/>
            <person name="Pecinka A."/>
            <person name="Quesneville H."/>
            <person name="Colot V."/>
            <person name="Lysak M.A."/>
            <person name="Weigel D."/>
            <person name="Coupland G."/>
            <person name="Schneeberger K."/>
        </authorList>
    </citation>
    <scope>NUCLEOTIDE SEQUENCE [LARGE SCALE GENOMIC DNA]</scope>
    <source>
        <strain evidence="4">cv. Pajares</strain>
    </source>
</reference>
<dbReference type="InterPro" id="IPR042277">
    <property type="entry name" value="IST1-like"/>
</dbReference>
<dbReference type="PANTHER" id="PTHR12161">
    <property type="entry name" value="IST1 FAMILY MEMBER"/>
    <property type="match status" value="1"/>
</dbReference>
<feature type="compositionally biased region" description="Basic and acidic residues" evidence="2">
    <location>
        <begin position="378"/>
        <end position="405"/>
    </location>
</feature>
<sequence>MFDGILGRGFAPKGKPLIKLTKNRIDVLRRKRTATIKFLKKDLADLISNGLDDNAYSRAGGLLDELRHLWNLDFVEKNCDFVYKNLSTMQKIAECPEDCREAVSSLMFAASGFSELPELRELRQMFHERYADSLVLFVNQELVESMSSKPFSLEKKVNLMEDVALEFSIRWDPKAFEKRIARHNSNSVKETPKSIYDKYKLVDRNMALPKREEFDQLSKEGLSLNRKKGDALERRDPLFQHDKEGYQNGHRGNQHGVTSKERSDNVRHASRPESKDNKAERKEFYMQPKHESSRERHEPIFNEGDTIVMKIKRENQHGLTSKERSDNVRHASRSESKENKAERKEFYLQSKQEPIFNEGDTIVMKIKREKLVQGNGHRNGEADAHKKTEVIASEKPKSSSTKKADKLVLGFKQESFFQGYKHEIHEEHVTLKVEDNSSRPPKPSSKSKRTKSLDSVPGHCNDRESRENAVLVGESTEKDPSGGNVKVGDNEYDSANPARKIEELKTERMKSHIYKSLPPPYVKPSGKAKNEKAEASVYPKARFDGEEGNHPYIDKNVIGAERGNEADHPQ</sequence>
<feature type="region of interest" description="Disordered" evidence="2">
    <location>
        <begin position="314"/>
        <end position="346"/>
    </location>
</feature>
<feature type="region of interest" description="Disordered" evidence="2">
    <location>
        <begin position="239"/>
        <end position="302"/>
    </location>
</feature>
<comment type="similarity">
    <text evidence="1">Belongs to the IST1 family.</text>
</comment>
<feature type="region of interest" description="Disordered" evidence="2">
    <location>
        <begin position="428"/>
        <end position="498"/>
    </location>
</feature>